<dbReference type="WBParaSite" id="BXY_1661800.1">
    <property type="protein sequence ID" value="BXY_1661800.1"/>
    <property type="gene ID" value="BXY_1661800"/>
</dbReference>
<sequence>MYMPVRLEQMTDYIRKHCGEDRDIRLMRTGINSLVSQVPDRSCFVSLSRFGSFFITLQDPPINPTVPILSRDLGGLGLERLGSLQMV</sequence>
<evidence type="ECO:0000313" key="2">
    <source>
        <dbReference type="WBParaSite" id="BXY_1661800.1"/>
    </source>
</evidence>
<protein>
    <submittedName>
        <fullName evidence="2">RNA-directed RNA polymerase</fullName>
    </submittedName>
</protein>
<dbReference type="AlphaFoldDB" id="A0A1I7SU96"/>
<name>A0A1I7SU96_BURXY</name>
<reference evidence="2" key="1">
    <citation type="submission" date="2016-11" db="UniProtKB">
        <authorList>
            <consortium name="WormBaseParasite"/>
        </authorList>
    </citation>
    <scope>IDENTIFICATION</scope>
</reference>
<evidence type="ECO:0000313" key="1">
    <source>
        <dbReference type="Proteomes" id="UP000095284"/>
    </source>
</evidence>
<dbReference type="Proteomes" id="UP000095284">
    <property type="component" value="Unplaced"/>
</dbReference>
<proteinExistence type="predicted"/>
<organism evidence="1 2">
    <name type="scientific">Bursaphelenchus xylophilus</name>
    <name type="common">Pinewood nematode worm</name>
    <name type="synonym">Aphelenchoides xylophilus</name>
    <dbReference type="NCBI Taxonomy" id="6326"/>
    <lineage>
        <taxon>Eukaryota</taxon>
        <taxon>Metazoa</taxon>
        <taxon>Ecdysozoa</taxon>
        <taxon>Nematoda</taxon>
        <taxon>Chromadorea</taxon>
        <taxon>Rhabditida</taxon>
        <taxon>Tylenchina</taxon>
        <taxon>Tylenchomorpha</taxon>
        <taxon>Aphelenchoidea</taxon>
        <taxon>Aphelenchoididae</taxon>
        <taxon>Bursaphelenchus</taxon>
    </lineage>
</organism>
<accession>A0A1I7SU96</accession>